<dbReference type="RefSeq" id="WP_060935086.1">
    <property type="nucleotide sequence ID" value="NZ_KQ960432.1"/>
</dbReference>
<organism evidence="2 3">
    <name type="scientific">Porphyromonas somerae</name>
    <dbReference type="NCBI Taxonomy" id="322095"/>
    <lineage>
        <taxon>Bacteria</taxon>
        <taxon>Pseudomonadati</taxon>
        <taxon>Bacteroidota</taxon>
        <taxon>Bacteroidia</taxon>
        <taxon>Bacteroidales</taxon>
        <taxon>Porphyromonadaceae</taxon>
        <taxon>Porphyromonas</taxon>
    </lineage>
</organism>
<feature type="transmembrane region" description="Helical" evidence="1">
    <location>
        <begin position="7"/>
        <end position="24"/>
    </location>
</feature>
<dbReference type="OrthoDB" id="1014758at2"/>
<feature type="transmembrane region" description="Helical" evidence="1">
    <location>
        <begin position="30"/>
        <end position="48"/>
    </location>
</feature>
<evidence type="ECO:0000313" key="2">
    <source>
        <dbReference type="EMBL" id="KXB76975.1"/>
    </source>
</evidence>
<keyword evidence="1" id="KW-0812">Transmembrane</keyword>
<keyword evidence="3" id="KW-1185">Reference proteome</keyword>
<name>A0A134BAM9_9PORP</name>
<accession>A0A134BAM9</accession>
<dbReference type="AlphaFoldDB" id="A0A134BAM9"/>
<dbReference type="STRING" id="322095.HMPREF3185_00630"/>
<dbReference type="EMBL" id="LSDK01000050">
    <property type="protein sequence ID" value="KXB76975.1"/>
    <property type="molecule type" value="Genomic_DNA"/>
</dbReference>
<dbReference type="Proteomes" id="UP000070224">
    <property type="component" value="Unassembled WGS sequence"/>
</dbReference>
<proteinExistence type="predicted"/>
<protein>
    <submittedName>
        <fullName evidence="2">Uncharacterized protein</fullName>
    </submittedName>
</protein>
<reference evidence="3" key="1">
    <citation type="submission" date="2016-01" db="EMBL/GenBank/DDBJ databases">
        <authorList>
            <person name="Mitreva M."/>
            <person name="Pepin K.H."/>
            <person name="Mihindukulasuriya K.A."/>
            <person name="Fulton R."/>
            <person name="Fronick C."/>
            <person name="O'Laughlin M."/>
            <person name="Miner T."/>
            <person name="Herter B."/>
            <person name="Rosa B.A."/>
            <person name="Cordes M."/>
            <person name="Tomlinson C."/>
            <person name="Wollam A."/>
            <person name="Palsikar V.B."/>
            <person name="Mardis E.R."/>
            <person name="Wilson R.K."/>
        </authorList>
    </citation>
    <scope>NUCLEOTIDE SEQUENCE [LARGE SCALE GENOMIC DNA]</scope>
    <source>
        <strain evidence="3">KA00683</strain>
    </source>
</reference>
<dbReference type="PATRIC" id="fig|322095.3.peg.623"/>
<keyword evidence="1" id="KW-1133">Transmembrane helix</keyword>
<sequence>MQVKYKYLYIVSVLLIISGAALALTEHRLFDVLYGLGAVGYGLYYVLAPERDASRLLRRVARMGVFSGLLFLLSAVARFGVFDSFGRGAWLVFLALGLVYMIYGNVLLYMDEKKKN</sequence>
<feature type="transmembrane region" description="Helical" evidence="1">
    <location>
        <begin position="88"/>
        <end position="110"/>
    </location>
</feature>
<comment type="caution">
    <text evidence="2">The sequence shown here is derived from an EMBL/GenBank/DDBJ whole genome shotgun (WGS) entry which is preliminary data.</text>
</comment>
<evidence type="ECO:0000313" key="3">
    <source>
        <dbReference type="Proteomes" id="UP000070224"/>
    </source>
</evidence>
<feature type="transmembrane region" description="Helical" evidence="1">
    <location>
        <begin position="60"/>
        <end position="82"/>
    </location>
</feature>
<evidence type="ECO:0000256" key="1">
    <source>
        <dbReference type="SAM" id="Phobius"/>
    </source>
</evidence>
<keyword evidence="1" id="KW-0472">Membrane</keyword>
<gene>
    <name evidence="2" type="ORF">HMPREF3185_00630</name>
</gene>